<protein>
    <submittedName>
        <fullName evidence="3 4">Thioesterase</fullName>
    </submittedName>
</protein>
<dbReference type="PANTHER" id="PTHR11487">
    <property type="entry name" value="THIOESTERASE"/>
    <property type="match status" value="1"/>
</dbReference>
<comment type="similarity">
    <text evidence="1">Belongs to the thioesterase family.</text>
</comment>
<name>A0A255I6Q0_9FIRM</name>
<feature type="domain" description="Thioesterase" evidence="2">
    <location>
        <begin position="5"/>
        <end position="231"/>
    </location>
</feature>
<organism evidence="3 6">
    <name type="scientific">Lachnotalea glycerini</name>
    <dbReference type="NCBI Taxonomy" id="1763509"/>
    <lineage>
        <taxon>Bacteria</taxon>
        <taxon>Bacillati</taxon>
        <taxon>Bacillota</taxon>
        <taxon>Clostridia</taxon>
        <taxon>Lachnospirales</taxon>
        <taxon>Lachnospiraceae</taxon>
        <taxon>Lachnotalea</taxon>
    </lineage>
</organism>
<dbReference type="SUPFAM" id="SSF53474">
    <property type="entry name" value="alpha/beta-Hydrolases"/>
    <property type="match status" value="1"/>
</dbReference>
<evidence type="ECO:0000313" key="5">
    <source>
        <dbReference type="Proteomes" id="UP000216411"/>
    </source>
</evidence>
<dbReference type="Proteomes" id="UP000247523">
    <property type="component" value="Unassembled WGS sequence"/>
</dbReference>
<gene>
    <name evidence="3" type="ORF">C8E03_101511</name>
    <name evidence="4" type="ORF">CG710_000625</name>
</gene>
<dbReference type="InterPro" id="IPR001031">
    <property type="entry name" value="Thioesterase"/>
</dbReference>
<evidence type="ECO:0000256" key="1">
    <source>
        <dbReference type="ARBA" id="ARBA00007169"/>
    </source>
</evidence>
<reference evidence="4 5" key="1">
    <citation type="journal article" date="2017" name="Genome Announc.">
        <title>Draft Genome Sequence of a Sporulating and Motile Strain of Lachnotalea glycerini Isolated from Water in Quebec City, Canada.</title>
        <authorList>
            <person name="Maheux A.F."/>
            <person name="Boudreau D.K."/>
            <person name="Berube E."/>
            <person name="Boissinot M."/>
            <person name="Raymond F."/>
            <person name="Brodeur S."/>
            <person name="Corbeil J."/>
            <person name="Isabel S."/>
            <person name="Omar R.F."/>
            <person name="Bergeron M.G."/>
        </authorList>
    </citation>
    <scope>NUCLEOTIDE SEQUENCE [LARGE SCALE GENOMIC DNA]</scope>
    <source>
        <strain evidence="4 5">CCRI-19302</strain>
    </source>
</reference>
<evidence type="ECO:0000313" key="4">
    <source>
        <dbReference type="EMBL" id="RDY33065.1"/>
    </source>
</evidence>
<dbReference type="InterPro" id="IPR012223">
    <property type="entry name" value="TEII"/>
</dbReference>
<sequence length="235" mass="27214">MKKVKLFCLAHAGGSAMYYCKWKKMLSDSIELIPLELAGRGNRITENFYNNCNEAINDILKQVSGKLDNSEFAFWGHSMGTIITYELARKLKELKEEEPVCMFFSGRCPPHIIKKEEKIHILPNNEFINKIKEYGGMPDEVLKEEQLMKLVTPILKADFKLIDDYKYVNDGFKFNCDIVALIGKDDKGGATKEFREWSKYTNGNCKIYELEGGHFYLNDREDEILNIINQKLVFQ</sequence>
<reference evidence="3 6" key="2">
    <citation type="submission" date="2018-05" db="EMBL/GenBank/DDBJ databases">
        <title>Genomic Encyclopedia of Type Strains, Phase IV (KMG-IV): sequencing the most valuable type-strain genomes for metagenomic binning, comparative biology and taxonomic classification.</title>
        <authorList>
            <person name="Goeker M."/>
        </authorList>
    </citation>
    <scope>NUCLEOTIDE SEQUENCE [LARGE SCALE GENOMIC DNA]</scope>
    <source>
        <strain evidence="3 6">DSM 28816</strain>
    </source>
</reference>
<dbReference type="EMBL" id="NOKA02000001">
    <property type="protein sequence ID" value="RDY33065.1"/>
    <property type="molecule type" value="Genomic_DNA"/>
</dbReference>
<comment type="caution">
    <text evidence="3">The sequence shown here is derived from an EMBL/GenBank/DDBJ whole genome shotgun (WGS) entry which is preliminary data.</text>
</comment>
<dbReference type="Proteomes" id="UP000216411">
    <property type="component" value="Unassembled WGS sequence"/>
</dbReference>
<keyword evidence="5" id="KW-1185">Reference proteome</keyword>
<proteinExistence type="inferred from homology"/>
<evidence type="ECO:0000313" key="3">
    <source>
        <dbReference type="EMBL" id="PXV95880.1"/>
    </source>
</evidence>
<dbReference type="PANTHER" id="PTHR11487:SF0">
    <property type="entry name" value="S-ACYL FATTY ACID SYNTHASE THIOESTERASE, MEDIUM CHAIN"/>
    <property type="match status" value="1"/>
</dbReference>
<dbReference type="AlphaFoldDB" id="A0A255I6Q0"/>
<evidence type="ECO:0000313" key="6">
    <source>
        <dbReference type="Proteomes" id="UP000247523"/>
    </source>
</evidence>
<dbReference type="GO" id="GO:0008610">
    <property type="term" value="P:lipid biosynthetic process"/>
    <property type="evidence" value="ECO:0007669"/>
    <property type="project" value="TreeGrafter"/>
</dbReference>
<dbReference type="OrthoDB" id="2213423at2"/>
<evidence type="ECO:0000259" key="2">
    <source>
        <dbReference type="Pfam" id="PF00975"/>
    </source>
</evidence>
<reference evidence="4" key="3">
    <citation type="submission" date="2018-07" db="EMBL/GenBank/DDBJ databases">
        <authorList>
            <person name="Quirk P.G."/>
            <person name="Krulwich T.A."/>
        </authorList>
    </citation>
    <scope>NUCLEOTIDE SEQUENCE</scope>
    <source>
        <strain evidence="4">CCRI-19302</strain>
    </source>
</reference>
<dbReference type="RefSeq" id="WP_094378842.1">
    <property type="nucleotide sequence ID" value="NZ_NOKA02000001.1"/>
</dbReference>
<dbReference type="EMBL" id="QICS01000001">
    <property type="protein sequence ID" value="PXV95880.1"/>
    <property type="molecule type" value="Genomic_DNA"/>
</dbReference>
<accession>A0A255I6Q0</accession>
<dbReference type="Pfam" id="PF00975">
    <property type="entry name" value="Thioesterase"/>
    <property type="match status" value="1"/>
</dbReference>
<dbReference type="InterPro" id="IPR029058">
    <property type="entry name" value="AB_hydrolase_fold"/>
</dbReference>
<dbReference type="Gene3D" id="3.40.50.1820">
    <property type="entry name" value="alpha/beta hydrolase"/>
    <property type="match status" value="1"/>
</dbReference>